<keyword evidence="1" id="KW-0804">Transcription</keyword>
<evidence type="ECO:0000256" key="1">
    <source>
        <dbReference type="ARBA" id="ARBA00023163"/>
    </source>
</evidence>
<dbReference type="GO" id="GO:0006355">
    <property type="term" value="P:regulation of DNA-templated transcription"/>
    <property type="evidence" value="ECO:0007669"/>
    <property type="project" value="InterPro"/>
</dbReference>
<reference evidence="3 4" key="1">
    <citation type="submission" date="2019-04" db="EMBL/GenBank/DDBJ databases">
        <title>Microbes associate with the intestines of laboratory mice.</title>
        <authorList>
            <person name="Navarre W."/>
            <person name="Wong E."/>
            <person name="Huang K."/>
            <person name="Tropini C."/>
            <person name="Ng K."/>
            <person name="Yu B."/>
        </authorList>
    </citation>
    <scope>NUCLEOTIDE SEQUENCE [LARGE SCALE GENOMIC DNA]</scope>
    <source>
        <strain evidence="3 4">NM07_P-09</strain>
    </source>
</reference>
<dbReference type="OrthoDB" id="3647401at2"/>
<proteinExistence type="predicted"/>
<dbReference type="InterPro" id="IPR007759">
    <property type="entry name" value="Asxl_HARE-HTH"/>
</dbReference>
<evidence type="ECO:0000313" key="4">
    <source>
        <dbReference type="Proteomes" id="UP000310263"/>
    </source>
</evidence>
<evidence type="ECO:0000313" key="3">
    <source>
        <dbReference type="EMBL" id="TGY62196.1"/>
    </source>
</evidence>
<gene>
    <name evidence="3" type="ORF">E5334_05930</name>
</gene>
<dbReference type="Pfam" id="PF05066">
    <property type="entry name" value="HARE-HTH"/>
    <property type="match status" value="1"/>
</dbReference>
<evidence type="ECO:0000259" key="2">
    <source>
        <dbReference type="PROSITE" id="PS51913"/>
    </source>
</evidence>
<accession>A0A4S2F037</accession>
<name>A0A4S2F037_9ACTN</name>
<keyword evidence="4" id="KW-1185">Reference proteome</keyword>
<dbReference type="EMBL" id="SRYE01000003">
    <property type="protein sequence ID" value="TGY62196.1"/>
    <property type="molecule type" value="Genomic_DNA"/>
</dbReference>
<dbReference type="PROSITE" id="PS51913">
    <property type="entry name" value="HTH_HARE"/>
    <property type="match status" value="1"/>
</dbReference>
<feature type="domain" description="HTH HARE-type" evidence="2">
    <location>
        <begin position="4"/>
        <end position="81"/>
    </location>
</feature>
<dbReference type="AlphaFoldDB" id="A0A4S2F037"/>
<dbReference type="Proteomes" id="UP000310263">
    <property type="component" value="Unassembled WGS sequence"/>
</dbReference>
<comment type="caution">
    <text evidence="3">The sequence shown here is derived from an EMBL/GenBank/DDBJ whole genome shotgun (WGS) entry which is preliminary data.</text>
</comment>
<dbReference type="RefSeq" id="WP_136012667.1">
    <property type="nucleotide sequence ID" value="NZ_SRYE01000003.1"/>
</dbReference>
<organism evidence="3 4">
    <name type="scientific">Muricaecibacterium torontonense</name>
    <dbReference type="NCBI Taxonomy" id="3032871"/>
    <lineage>
        <taxon>Bacteria</taxon>
        <taxon>Bacillati</taxon>
        <taxon>Actinomycetota</taxon>
        <taxon>Coriobacteriia</taxon>
        <taxon>Coriobacteriales</taxon>
        <taxon>Atopobiaceae</taxon>
        <taxon>Muricaecibacterium</taxon>
    </lineage>
</organism>
<sequence>MIGYSFRDLARDVLKSTERPMSAEQIWDEANALGIAAKVGSKGKTPWRSIQAQLYTDIKDGSNSAFVQLSKHPVLFGLKSLSYGDVQLELASEDVSDGDDKPATTAKASKPQWGERDLHPLLATYVRSDPHFRCYAKTIYQEKSSKKPKNADMWTHPDMVGVYFPFKDFEASTIQLQDTLRVNPYRIFSFELKKSLTTSHLREYFFQAVSNSSWANEGYLVAPLISSDSDFLDDLQRLSNAFGIGVIRLDIEHAEQSEILFQAQTHDALDWSTVDRLSSINPDFRDFLTGISNTAKIHTVSGSYDKILEGDAYDAYLKKHGMAL</sequence>
<protein>
    <submittedName>
        <fullName evidence="3">HrgA protein</fullName>
    </submittedName>
</protein>